<reference evidence="1" key="1">
    <citation type="submission" date="2023-07" db="EMBL/GenBank/DDBJ databases">
        <title>Black Yeasts Isolated from many extreme environments.</title>
        <authorList>
            <person name="Coleine C."/>
            <person name="Stajich J.E."/>
            <person name="Selbmann L."/>
        </authorList>
    </citation>
    <scope>NUCLEOTIDE SEQUENCE</scope>
    <source>
        <strain evidence="1">CCFEE 5714</strain>
    </source>
</reference>
<organism evidence="1 2">
    <name type="scientific">Vermiconidia calcicola</name>
    <dbReference type="NCBI Taxonomy" id="1690605"/>
    <lineage>
        <taxon>Eukaryota</taxon>
        <taxon>Fungi</taxon>
        <taxon>Dikarya</taxon>
        <taxon>Ascomycota</taxon>
        <taxon>Pezizomycotina</taxon>
        <taxon>Dothideomycetes</taxon>
        <taxon>Dothideomycetidae</taxon>
        <taxon>Mycosphaerellales</taxon>
        <taxon>Extremaceae</taxon>
        <taxon>Vermiconidia</taxon>
    </lineage>
</organism>
<dbReference type="EMBL" id="JAUTXU010000102">
    <property type="protein sequence ID" value="KAK3708345.1"/>
    <property type="molecule type" value="Genomic_DNA"/>
</dbReference>
<comment type="caution">
    <text evidence="1">The sequence shown here is derived from an EMBL/GenBank/DDBJ whole genome shotgun (WGS) entry which is preliminary data.</text>
</comment>
<sequence>MDCTVIQCNAPFYVYACSGFTYLIETKRSLATRDFRKELTHCGIARSVLQGHPAELTASDESRILLLRQQKDSSWSTSCKMPSKLFGVDLRLSSPNGERQIRSERNTPKSSPRLSPKNSPVTDLRRSSLNAMDHIKRPSLAGLKKTGSKKEKKDRSLSKEKDGKDQRSPLTQKSVKIGMYMESPPVLLIGTPQQSPGAIISGRLQVTPNVMEATIESMTMYLECTTSTKRPVSDRCRECMTQIDDLFEWHFFTQSKTFKAENGMQELPFSHMLPGTLPATTHGHIGSIEYSLHVKAKASDGQWIEFRRPLSIQRALLPGNDKNSVRIFPPTSLTLHVTVPNTVHPIGEFPVYCKMEGITNKHNETQQRWRLRKLTWRIEEIESMVSPACPKHIGKVGGEGNGVKHENTRQIGWEELKEGWKTDFDEGVIEGEFKASIDTTTKSQCGMEAQNGLKISHNLILELVIAEEWAQNKKTTQPTPTGAARVLRTQFSLNVTERAGMGLSWDDEQPPMYEDVPVSPPHYQGEHTTIADYEGDDLHQDVEHMALGP</sequence>
<gene>
    <name evidence="1" type="primary">LDB19_1</name>
    <name evidence="1" type="ORF">LTR37_011610</name>
</gene>
<dbReference type="Proteomes" id="UP001281147">
    <property type="component" value="Unassembled WGS sequence"/>
</dbReference>
<keyword evidence="2" id="KW-1185">Reference proteome</keyword>
<name>A0ACC3N4M9_9PEZI</name>
<protein>
    <submittedName>
        <fullName evidence="1">Endocytosis regulator</fullName>
    </submittedName>
</protein>
<evidence type="ECO:0000313" key="2">
    <source>
        <dbReference type="Proteomes" id="UP001281147"/>
    </source>
</evidence>
<evidence type="ECO:0000313" key="1">
    <source>
        <dbReference type="EMBL" id="KAK3708345.1"/>
    </source>
</evidence>
<accession>A0ACC3N4M9</accession>
<proteinExistence type="predicted"/>